<gene>
    <name evidence="1" type="ORF">LG34_13430</name>
</gene>
<name>A0A2V1JMF0_EUBRA</name>
<dbReference type="OrthoDB" id="1779943at2"/>
<dbReference type="Proteomes" id="UP000245288">
    <property type="component" value="Unassembled WGS sequence"/>
</dbReference>
<proteinExistence type="predicted"/>
<keyword evidence="2" id="KW-1185">Reference proteome</keyword>
<sequence>MKLYYENSRGAIINLMKFPVMAQNPEVLAERSWGYETETKQDGTKNIKQFYKDVETKKLQLSIMADSKEEYSNLMNDMSEIFDYDVRNRQPGKIWWNDCYKEVYVTATDFSEYEEDFEAIENEITISCTQPWWIKENQVEGYPNKQESHGKNLDYPHDYPYDYYNGAENIRIRNDSIADCHFQLTIYGPCRNPRLTIGTHVYGLTCVLEAGEYVRIRSREKKVYKVKNSGERESMYQFQDGEYYLFEKLHPGNYRIAWDGLFGFEMIAYEERSEPRWI</sequence>
<dbReference type="AlphaFoldDB" id="A0A2V1JMF0"/>
<comment type="caution">
    <text evidence="1">The sequence shown here is derived from an EMBL/GenBank/DDBJ whole genome shotgun (WGS) entry which is preliminary data.</text>
</comment>
<dbReference type="RefSeq" id="WP_109216425.1">
    <property type="nucleotide sequence ID" value="NZ_JRFU01000146.1"/>
</dbReference>
<protein>
    <recommendedName>
        <fullName evidence="3">Phage tail protein</fullName>
    </recommendedName>
</protein>
<evidence type="ECO:0000313" key="1">
    <source>
        <dbReference type="EMBL" id="PWE85872.1"/>
    </source>
</evidence>
<evidence type="ECO:0008006" key="3">
    <source>
        <dbReference type="Google" id="ProtNLM"/>
    </source>
</evidence>
<organism evidence="1 2">
    <name type="scientific">Eubacterium ramulus</name>
    <dbReference type="NCBI Taxonomy" id="39490"/>
    <lineage>
        <taxon>Bacteria</taxon>
        <taxon>Bacillati</taxon>
        <taxon>Bacillota</taxon>
        <taxon>Clostridia</taxon>
        <taxon>Eubacteriales</taxon>
        <taxon>Eubacteriaceae</taxon>
        <taxon>Eubacterium</taxon>
    </lineage>
</organism>
<evidence type="ECO:0000313" key="2">
    <source>
        <dbReference type="Proteomes" id="UP000245288"/>
    </source>
</evidence>
<reference evidence="1 2" key="1">
    <citation type="submission" date="2014-09" db="EMBL/GenBank/DDBJ databases">
        <title>Butyrate-producing bacteria isolated from human gut.</title>
        <authorList>
            <person name="Zhang Q."/>
            <person name="Zhao L."/>
        </authorList>
    </citation>
    <scope>NUCLEOTIDE SEQUENCE [LARGE SCALE GENOMIC DNA]</scope>
    <source>
        <strain evidence="1 2">21</strain>
    </source>
</reference>
<dbReference type="EMBL" id="JRFU01000146">
    <property type="protein sequence ID" value="PWE85872.1"/>
    <property type="molecule type" value="Genomic_DNA"/>
</dbReference>
<accession>A0A2V1JMF0</accession>